<comment type="subcellular location">
    <subcellularLocation>
        <location evidence="1">Plastid</location>
        <location evidence="1">Chloroplast</location>
    </subcellularLocation>
</comment>
<dbReference type="InterPro" id="IPR004143">
    <property type="entry name" value="BPL_LPL_catalytic"/>
</dbReference>
<gene>
    <name evidence="13" type="ORF">EJB05_55581</name>
</gene>
<evidence type="ECO:0000256" key="2">
    <source>
        <dbReference type="ARBA" id="ARBA00004821"/>
    </source>
</evidence>
<evidence type="ECO:0000256" key="3">
    <source>
        <dbReference type="ARBA" id="ARBA00007907"/>
    </source>
</evidence>
<sequence>MGPRLRACTSGSYSLHERPTGELDSGPSLWALELRGIHLYGPNNGPTSLSGRSSLRGPCPHRAAVARTEGVFLAFGASALRRRAPDTGSTRGGRPSLRTPTPRDGRGGEMNLLAPSSSSISCYHGAAPFTADTASARPQRGSLRLAAAGHRSGPTAAPKNASLHSVPAASVDRRRCDCFDLHQRIVPYADSWAWQQSIVKRRKGLVDRDEDCSDTLIALQHSPVYTLGTDSSEEYLHFNVQDAPFEIHRIDRGGEVTYHGPGQLVMYPILNLRYHKMDLHWYLRSLEEVIIRALKSSFSIKASRVNGLTGVWVGERKVAAIGIHVSRWIAYHGLALNVTTDLTPFEMIVPCGIKDRGVGSIKEILQETSDGRVMDDASLMDIAYKSLIEEFAEIFKLSLEFSSDNSNLLHNV</sequence>
<dbReference type="GO" id="GO:0009507">
    <property type="term" value="C:chloroplast"/>
    <property type="evidence" value="ECO:0007669"/>
    <property type="project" value="UniProtKB-SubCell"/>
</dbReference>
<evidence type="ECO:0000256" key="11">
    <source>
        <dbReference type="SAM" id="MobiDB-lite"/>
    </source>
</evidence>
<evidence type="ECO:0000256" key="4">
    <source>
        <dbReference type="ARBA" id="ARBA00012334"/>
    </source>
</evidence>
<evidence type="ECO:0000256" key="8">
    <source>
        <dbReference type="ARBA" id="ARBA00022946"/>
    </source>
</evidence>
<feature type="region of interest" description="Disordered" evidence="11">
    <location>
        <begin position="83"/>
        <end position="111"/>
    </location>
</feature>
<evidence type="ECO:0000256" key="7">
    <source>
        <dbReference type="ARBA" id="ARBA00022679"/>
    </source>
</evidence>
<accession>A0A5J9SJI4</accession>
<dbReference type="Gramene" id="TVT99082">
    <property type="protein sequence ID" value="TVT99082"/>
    <property type="gene ID" value="EJB05_55581"/>
</dbReference>
<evidence type="ECO:0000313" key="13">
    <source>
        <dbReference type="EMBL" id="TVT99082.1"/>
    </source>
</evidence>
<name>A0A5J9SJI4_9POAL</name>
<dbReference type="OrthoDB" id="19908at2759"/>
<dbReference type="NCBIfam" id="TIGR00214">
    <property type="entry name" value="lipB"/>
    <property type="match status" value="1"/>
</dbReference>
<dbReference type="HAMAP" id="MF_00013">
    <property type="entry name" value="LipB"/>
    <property type="match status" value="1"/>
</dbReference>
<dbReference type="GO" id="GO:0009249">
    <property type="term" value="P:protein lipoylation"/>
    <property type="evidence" value="ECO:0007669"/>
    <property type="project" value="InterPro"/>
</dbReference>
<dbReference type="SUPFAM" id="SSF55681">
    <property type="entry name" value="Class II aaRS and biotin synthetases"/>
    <property type="match status" value="1"/>
</dbReference>
<evidence type="ECO:0000256" key="9">
    <source>
        <dbReference type="ARBA" id="ARBA00023315"/>
    </source>
</evidence>
<evidence type="ECO:0000313" key="14">
    <source>
        <dbReference type="Proteomes" id="UP000324897"/>
    </source>
</evidence>
<comment type="pathway">
    <text evidence="2">Protein modification; protein lipoylation via endogenous pathway; protein N(6)-(lipoyl)lysine from octanoyl-[acyl-carrier-protein]: step 1/2.</text>
</comment>
<keyword evidence="5" id="KW-0150">Chloroplast</keyword>
<proteinExistence type="inferred from homology"/>
<dbReference type="InterPro" id="IPR020605">
    <property type="entry name" value="Octanoyltransferase_CS"/>
</dbReference>
<dbReference type="UniPathway" id="UPA00538">
    <property type="reaction ID" value="UER00592"/>
</dbReference>
<comment type="similarity">
    <text evidence="3">Belongs to the LipB family.</text>
</comment>
<dbReference type="NCBIfam" id="NF010925">
    <property type="entry name" value="PRK14345.1"/>
    <property type="match status" value="1"/>
</dbReference>
<protein>
    <recommendedName>
        <fullName evidence="4">lipoyl(octanoyl) transferase</fullName>
        <ecNumber evidence="4">2.3.1.181</ecNumber>
    </recommendedName>
</protein>
<feature type="non-terminal residue" evidence="13">
    <location>
        <position position="1"/>
    </location>
</feature>
<feature type="region of interest" description="Disordered" evidence="11">
    <location>
        <begin position="1"/>
        <end position="26"/>
    </location>
</feature>
<dbReference type="EMBL" id="RWGY01000769">
    <property type="protein sequence ID" value="TVT99082.1"/>
    <property type="molecule type" value="Genomic_DNA"/>
</dbReference>
<evidence type="ECO:0000256" key="6">
    <source>
        <dbReference type="ARBA" id="ARBA00022640"/>
    </source>
</evidence>
<evidence type="ECO:0000256" key="5">
    <source>
        <dbReference type="ARBA" id="ARBA00022528"/>
    </source>
</evidence>
<comment type="catalytic activity">
    <reaction evidence="10">
        <text>octanoyl-[ACP] + L-lysyl-[protein] = N(6)-octanoyl-L-lysyl-[protein] + holo-[ACP] + H(+)</text>
        <dbReference type="Rhea" id="RHEA:17665"/>
        <dbReference type="Rhea" id="RHEA-COMP:9636"/>
        <dbReference type="Rhea" id="RHEA-COMP:9685"/>
        <dbReference type="Rhea" id="RHEA-COMP:9752"/>
        <dbReference type="Rhea" id="RHEA-COMP:9928"/>
        <dbReference type="ChEBI" id="CHEBI:15378"/>
        <dbReference type="ChEBI" id="CHEBI:29969"/>
        <dbReference type="ChEBI" id="CHEBI:64479"/>
        <dbReference type="ChEBI" id="CHEBI:78463"/>
        <dbReference type="ChEBI" id="CHEBI:78809"/>
        <dbReference type="EC" id="2.3.1.181"/>
    </reaction>
</comment>
<comment type="caution">
    <text evidence="13">The sequence shown here is derived from an EMBL/GenBank/DDBJ whole genome shotgun (WGS) entry which is preliminary data.</text>
</comment>
<dbReference type="PROSITE" id="PS51733">
    <property type="entry name" value="BPL_LPL_CATALYTIC"/>
    <property type="match status" value="1"/>
</dbReference>
<dbReference type="PANTHER" id="PTHR10993">
    <property type="entry name" value="OCTANOYLTRANSFERASE"/>
    <property type="match status" value="1"/>
</dbReference>
<dbReference type="InterPro" id="IPR000544">
    <property type="entry name" value="Octanoyltransferase"/>
</dbReference>
<evidence type="ECO:0000256" key="10">
    <source>
        <dbReference type="ARBA" id="ARBA00051190"/>
    </source>
</evidence>
<dbReference type="Gene3D" id="3.30.930.10">
    <property type="entry name" value="Bira Bifunctional Protein, Domain 2"/>
    <property type="match status" value="1"/>
</dbReference>
<feature type="domain" description="BPL/LPL catalytic" evidence="12">
    <location>
        <begin position="210"/>
        <end position="395"/>
    </location>
</feature>
<organism evidence="13 14">
    <name type="scientific">Eragrostis curvula</name>
    <name type="common">weeping love grass</name>
    <dbReference type="NCBI Taxonomy" id="38414"/>
    <lineage>
        <taxon>Eukaryota</taxon>
        <taxon>Viridiplantae</taxon>
        <taxon>Streptophyta</taxon>
        <taxon>Embryophyta</taxon>
        <taxon>Tracheophyta</taxon>
        <taxon>Spermatophyta</taxon>
        <taxon>Magnoliopsida</taxon>
        <taxon>Liliopsida</taxon>
        <taxon>Poales</taxon>
        <taxon>Poaceae</taxon>
        <taxon>PACMAD clade</taxon>
        <taxon>Chloridoideae</taxon>
        <taxon>Eragrostideae</taxon>
        <taxon>Eragrostidinae</taxon>
        <taxon>Eragrostis</taxon>
    </lineage>
</organism>
<evidence type="ECO:0000259" key="12">
    <source>
        <dbReference type="PROSITE" id="PS51733"/>
    </source>
</evidence>
<dbReference type="Pfam" id="PF21948">
    <property type="entry name" value="LplA-B_cat"/>
    <property type="match status" value="1"/>
</dbReference>
<dbReference type="GO" id="GO:0033819">
    <property type="term" value="F:lipoyl(octanoyl) transferase activity"/>
    <property type="evidence" value="ECO:0007669"/>
    <property type="project" value="UniProtKB-EC"/>
</dbReference>
<keyword evidence="7" id="KW-0808">Transferase</keyword>
<dbReference type="AlphaFoldDB" id="A0A5J9SJI4"/>
<dbReference type="CDD" id="cd16444">
    <property type="entry name" value="LipB"/>
    <property type="match status" value="1"/>
</dbReference>
<reference evidence="13 14" key="1">
    <citation type="journal article" date="2019" name="Sci. Rep.">
        <title>A high-quality genome of Eragrostis curvula grass provides insights into Poaceae evolution and supports new strategies to enhance forage quality.</title>
        <authorList>
            <person name="Carballo J."/>
            <person name="Santos B.A.C.M."/>
            <person name="Zappacosta D."/>
            <person name="Garbus I."/>
            <person name="Selva J.P."/>
            <person name="Gallo C.A."/>
            <person name="Diaz A."/>
            <person name="Albertini E."/>
            <person name="Caccamo M."/>
            <person name="Echenique V."/>
        </authorList>
    </citation>
    <scope>NUCLEOTIDE SEQUENCE [LARGE SCALE GENOMIC DNA]</scope>
    <source>
        <strain evidence="14">cv. Victoria</strain>
        <tissue evidence="13">Leaf</tissue>
    </source>
</reference>
<dbReference type="PANTHER" id="PTHR10993:SF7">
    <property type="entry name" value="LIPOYLTRANSFERASE 2, MITOCHONDRIAL-RELATED"/>
    <property type="match status" value="1"/>
</dbReference>
<dbReference type="PROSITE" id="PS01313">
    <property type="entry name" value="LIPB"/>
    <property type="match status" value="1"/>
</dbReference>
<keyword evidence="6" id="KW-0934">Plastid</keyword>
<keyword evidence="8" id="KW-0809">Transit peptide</keyword>
<dbReference type="Proteomes" id="UP000324897">
    <property type="component" value="Unassembled WGS sequence"/>
</dbReference>
<evidence type="ECO:0000256" key="1">
    <source>
        <dbReference type="ARBA" id="ARBA00004229"/>
    </source>
</evidence>
<dbReference type="EC" id="2.3.1.181" evidence="4"/>
<keyword evidence="9" id="KW-0012">Acyltransferase</keyword>
<keyword evidence="14" id="KW-1185">Reference proteome</keyword>
<dbReference type="InterPro" id="IPR045864">
    <property type="entry name" value="aa-tRNA-synth_II/BPL/LPL"/>
</dbReference>
<dbReference type="FunFam" id="3.30.930.10:FF:000086">
    <property type="entry name" value="Octanoyltransferase LIP2p, chloroplastic isoform A"/>
    <property type="match status" value="1"/>
</dbReference>